<dbReference type="GO" id="GO:0016747">
    <property type="term" value="F:acyltransferase activity, transferring groups other than amino-acyl groups"/>
    <property type="evidence" value="ECO:0007669"/>
    <property type="project" value="InterPro"/>
</dbReference>
<reference evidence="2" key="1">
    <citation type="submission" date="2020-07" db="EMBL/GenBank/DDBJ databases">
        <title>Huge and variable diversity of episymbiotic CPR bacteria and DPANN archaea in groundwater ecosystems.</title>
        <authorList>
            <person name="He C.Y."/>
            <person name="Keren R."/>
            <person name="Whittaker M."/>
            <person name="Farag I.F."/>
            <person name="Doudna J."/>
            <person name="Cate J.H.D."/>
            <person name="Banfield J.F."/>
        </authorList>
    </citation>
    <scope>NUCLEOTIDE SEQUENCE</scope>
    <source>
        <strain evidence="2">NC_groundwater_1520_Pr4_B-0.1um_53_5</strain>
    </source>
</reference>
<comment type="caution">
    <text evidence="2">The sequence shown here is derived from an EMBL/GenBank/DDBJ whole genome shotgun (WGS) entry which is preliminary data.</text>
</comment>
<organism evidence="2 3">
    <name type="scientific">candidate division TA06 bacterium</name>
    <dbReference type="NCBI Taxonomy" id="2250710"/>
    <lineage>
        <taxon>Bacteria</taxon>
        <taxon>Bacteria division TA06</taxon>
    </lineage>
</organism>
<sequence length="181" mass="20914">MNIVKGASLRERILTLTSENIYLRPPGPGDLPYIQKLWADPDTMEKVGGPIVRDEDRARCWFEKMVDPGSDKDRYFLIVNWENIPVGEASFHRFDPSTKTAEFNIKIEARHRYKSYGPEAVRLILKYFFSEFGGEMMIALVALENTTGQRALLSVGFEHDPSRTDVFMARMTKQRFCSRRT</sequence>
<dbReference type="AlphaFoldDB" id="A0A933MKK5"/>
<gene>
    <name evidence="2" type="ORF">HY768_07585</name>
</gene>
<accession>A0A933MKK5</accession>
<dbReference type="InterPro" id="IPR016181">
    <property type="entry name" value="Acyl_CoA_acyltransferase"/>
</dbReference>
<dbReference type="SUPFAM" id="SSF55729">
    <property type="entry name" value="Acyl-CoA N-acyltransferases (Nat)"/>
    <property type="match status" value="1"/>
</dbReference>
<proteinExistence type="predicted"/>
<protein>
    <submittedName>
        <fullName evidence="2">GNAT family N-acetyltransferase</fullName>
    </submittedName>
</protein>
<dbReference type="PROSITE" id="PS51186">
    <property type="entry name" value="GNAT"/>
    <property type="match status" value="1"/>
</dbReference>
<dbReference type="InterPro" id="IPR000182">
    <property type="entry name" value="GNAT_dom"/>
</dbReference>
<name>A0A933MKK5_UNCT6</name>
<dbReference type="PANTHER" id="PTHR43415">
    <property type="entry name" value="SPERMIDINE N(1)-ACETYLTRANSFERASE"/>
    <property type="match status" value="1"/>
</dbReference>
<evidence type="ECO:0000313" key="3">
    <source>
        <dbReference type="Proteomes" id="UP000736328"/>
    </source>
</evidence>
<dbReference type="Proteomes" id="UP000736328">
    <property type="component" value="Unassembled WGS sequence"/>
</dbReference>
<evidence type="ECO:0000259" key="1">
    <source>
        <dbReference type="PROSITE" id="PS51186"/>
    </source>
</evidence>
<dbReference type="EMBL" id="JACQXR010000099">
    <property type="protein sequence ID" value="MBI4727068.1"/>
    <property type="molecule type" value="Genomic_DNA"/>
</dbReference>
<dbReference type="Gene3D" id="3.40.630.30">
    <property type="match status" value="1"/>
</dbReference>
<evidence type="ECO:0000313" key="2">
    <source>
        <dbReference type="EMBL" id="MBI4727068.1"/>
    </source>
</evidence>
<feature type="domain" description="N-acetyltransferase" evidence="1">
    <location>
        <begin position="21"/>
        <end position="173"/>
    </location>
</feature>
<dbReference type="Pfam" id="PF13302">
    <property type="entry name" value="Acetyltransf_3"/>
    <property type="match status" value="1"/>
</dbReference>
<dbReference type="PANTHER" id="PTHR43415:SF3">
    <property type="entry name" value="GNAT-FAMILY ACETYLTRANSFERASE"/>
    <property type="match status" value="1"/>
</dbReference>